<reference evidence="1" key="1">
    <citation type="submission" date="2020-05" db="EMBL/GenBank/DDBJ databases">
        <title>Mycena genomes resolve the evolution of fungal bioluminescence.</title>
        <authorList>
            <person name="Tsai I.J."/>
        </authorList>
    </citation>
    <scope>NUCLEOTIDE SEQUENCE</scope>
    <source>
        <strain evidence="1">CCC161011</strain>
    </source>
</reference>
<gene>
    <name evidence="1" type="ORF">MVEN_02305000</name>
</gene>
<dbReference type="AlphaFoldDB" id="A0A8H7CFG1"/>
<organism evidence="1 2">
    <name type="scientific">Mycena venus</name>
    <dbReference type="NCBI Taxonomy" id="2733690"/>
    <lineage>
        <taxon>Eukaryota</taxon>
        <taxon>Fungi</taxon>
        <taxon>Dikarya</taxon>
        <taxon>Basidiomycota</taxon>
        <taxon>Agaricomycotina</taxon>
        <taxon>Agaricomycetes</taxon>
        <taxon>Agaricomycetidae</taxon>
        <taxon>Agaricales</taxon>
        <taxon>Marasmiineae</taxon>
        <taxon>Mycenaceae</taxon>
        <taxon>Mycena</taxon>
    </lineage>
</organism>
<name>A0A8H7CFG1_9AGAR</name>
<accession>A0A8H7CFG1</accession>
<evidence type="ECO:0000313" key="2">
    <source>
        <dbReference type="Proteomes" id="UP000620124"/>
    </source>
</evidence>
<evidence type="ECO:0000313" key="1">
    <source>
        <dbReference type="EMBL" id="KAF7334002.1"/>
    </source>
</evidence>
<dbReference type="InterPro" id="IPR027417">
    <property type="entry name" value="P-loop_NTPase"/>
</dbReference>
<proteinExistence type="predicted"/>
<protein>
    <submittedName>
        <fullName evidence="1">Uncharacterized protein</fullName>
    </submittedName>
</protein>
<sequence>MSTLQSIKLLIAAEIKNNLPSAIQRLEGVVETQVAKSIIQSQALYYPTPKPIYAAHELHDISDIQPHPSRDSAMKEAMGSKWHGFSCPEQAIALEKMLTRTTNVIYIGACGTGKTFLMLSAAKVFGGSGTTIVILPHSGLHLDFIRRADEMQVTWSK</sequence>
<dbReference type="OrthoDB" id="2507344at2759"/>
<dbReference type="Gene3D" id="3.40.50.300">
    <property type="entry name" value="P-loop containing nucleotide triphosphate hydrolases"/>
    <property type="match status" value="1"/>
</dbReference>
<dbReference type="Proteomes" id="UP000620124">
    <property type="component" value="Unassembled WGS sequence"/>
</dbReference>
<comment type="caution">
    <text evidence="1">The sequence shown here is derived from an EMBL/GenBank/DDBJ whole genome shotgun (WGS) entry which is preliminary data.</text>
</comment>
<dbReference type="EMBL" id="JACAZI010000027">
    <property type="protein sequence ID" value="KAF7334002.1"/>
    <property type="molecule type" value="Genomic_DNA"/>
</dbReference>
<keyword evidence="2" id="KW-1185">Reference proteome</keyword>
<dbReference type="SUPFAM" id="SSF52540">
    <property type="entry name" value="P-loop containing nucleoside triphosphate hydrolases"/>
    <property type="match status" value="1"/>
</dbReference>